<feature type="transmembrane region" description="Helical" evidence="2">
    <location>
        <begin position="328"/>
        <end position="347"/>
    </location>
</feature>
<keyword evidence="2" id="KW-0472">Membrane</keyword>
<dbReference type="Proteomes" id="UP000434101">
    <property type="component" value="Unassembled WGS sequence"/>
</dbReference>
<protein>
    <recommendedName>
        <fullName evidence="3">Restriction endonuclease type IV Mrr domain-containing protein</fullName>
    </recommendedName>
</protein>
<feature type="coiled-coil region" evidence="1">
    <location>
        <begin position="357"/>
        <end position="384"/>
    </location>
</feature>
<keyword evidence="2" id="KW-1133">Transmembrane helix</keyword>
<dbReference type="PANTHER" id="PTHR30015">
    <property type="entry name" value="MRR RESTRICTION SYSTEM PROTEIN"/>
    <property type="match status" value="1"/>
</dbReference>
<feature type="transmembrane region" description="Helical" evidence="2">
    <location>
        <begin position="228"/>
        <end position="258"/>
    </location>
</feature>
<dbReference type="InterPro" id="IPR007560">
    <property type="entry name" value="Restrct_endonuc_IV_Mrr"/>
</dbReference>
<feature type="transmembrane region" description="Helical" evidence="2">
    <location>
        <begin position="302"/>
        <end position="322"/>
    </location>
</feature>
<dbReference type="GO" id="GO:0015666">
    <property type="term" value="F:restriction endodeoxyribonuclease activity"/>
    <property type="evidence" value="ECO:0007669"/>
    <property type="project" value="TreeGrafter"/>
</dbReference>
<feature type="coiled-coil region" evidence="1">
    <location>
        <begin position="480"/>
        <end position="517"/>
    </location>
</feature>
<organism evidence="4 5">
    <name type="scientific">Natronorubrum halalkaliphilum</name>
    <dbReference type="NCBI Taxonomy" id="2691917"/>
    <lineage>
        <taxon>Archaea</taxon>
        <taxon>Methanobacteriati</taxon>
        <taxon>Methanobacteriota</taxon>
        <taxon>Stenosarchaea group</taxon>
        <taxon>Halobacteria</taxon>
        <taxon>Halobacteriales</taxon>
        <taxon>Natrialbaceae</taxon>
        <taxon>Natronorubrum</taxon>
    </lineage>
</organism>
<keyword evidence="1" id="KW-0175">Coiled coil</keyword>
<evidence type="ECO:0000256" key="2">
    <source>
        <dbReference type="SAM" id="Phobius"/>
    </source>
</evidence>
<evidence type="ECO:0000259" key="3">
    <source>
        <dbReference type="Pfam" id="PF04471"/>
    </source>
</evidence>
<dbReference type="RefSeq" id="WP_160064025.1">
    <property type="nucleotide sequence ID" value="NZ_WUYX01000025.1"/>
</dbReference>
<keyword evidence="2" id="KW-0812">Transmembrane</keyword>
<sequence>MTESKIIFDDLRSAFTELYESRCSGSWFVEVKGQASPILRASVGRFDCLHTLPAEKFREQERFFRAKGLETTRNVSADRNSDWIGLSRDDVGSLIAEGDILTPDHATEITRDFLTEVHECHVDEFQVYLVHEGGEQMNYNLEDVFSTRRFRRTYQIIPFVTCILWIPLLALLADGFTTISTNPLSIFSVANTFIGYLLFIVVFAIGVGAGAGMMYHELPESATNQLDGTLFSIAIHSGITQLAVGGIVGVVGGLILVLSKYTLGNTIGSVVDIVAVLLVLIGLVGIISLIWFGRVSNEVKPFIGAVLVIIAISDWIITFFSTGSTSGTWPSLVLGSMFATVALMGLVSPTANLETYLETYIDSYQEAQEKYQAAKHRHEIIKEAAPPDIVVDVDVETCNPDVTDGPAAALKHIDRVHSELTQIGKEIEQYRIVTKAYETLKERQEKLQRRAQPFGAIDAEMRIKDYQVKDEDAAEYRAYLKSVKADLSTLEESVNAWEQAKKEYENLREFQKELNRRAQPLNIADEDVEIVPISSVATDREVTDYRSHLKSVRTELEERECGIERQERYRDVQDRAKELRERIQLSAQTHSGTPFDALETDITASFEAASDDSAEELENYLDDVEEIHQNATSVLNFLDRVDHSHPSVDEPAWRDAVEMALTECYPNVLRPIASDIAAMEEGCWERDDLATYTWDEFESLVGSYYRNKGYDVEVTQVSHDGGVDVWATNKNETVAIQVKQYNGGNRVGRPTLQRLVSVIAKGDADRVVVVTSAEFTDSAVEYANEFGEGLDLIDGTDLVDRLSRSELLPSV</sequence>
<dbReference type="GO" id="GO:0009307">
    <property type="term" value="P:DNA restriction-modification system"/>
    <property type="evidence" value="ECO:0007669"/>
    <property type="project" value="InterPro"/>
</dbReference>
<dbReference type="GO" id="GO:0003677">
    <property type="term" value="F:DNA binding"/>
    <property type="evidence" value="ECO:0007669"/>
    <property type="project" value="InterPro"/>
</dbReference>
<dbReference type="PANTHER" id="PTHR30015:SF7">
    <property type="entry name" value="TYPE IV METHYL-DIRECTED RESTRICTION ENZYME ECOKMRR"/>
    <property type="match status" value="1"/>
</dbReference>
<keyword evidence="5" id="KW-1185">Reference proteome</keyword>
<dbReference type="OrthoDB" id="185336at2157"/>
<comment type="caution">
    <text evidence="4">The sequence shown here is derived from an EMBL/GenBank/DDBJ whole genome shotgun (WGS) entry which is preliminary data.</text>
</comment>
<gene>
    <name evidence="4" type="ORF">GS429_06980</name>
</gene>
<evidence type="ECO:0000313" key="5">
    <source>
        <dbReference type="Proteomes" id="UP000434101"/>
    </source>
</evidence>
<dbReference type="EMBL" id="WUYX01000025">
    <property type="protein sequence ID" value="MXV61812.1"/>
    <property type="molecule type" value="Genomic_DNA"/>
</dbReference>
<name>A0A6B0VM18_9EURY</name>
<feature type="transmembrane region" description="Helical" evidence="2">
    <location>
        <begin position="156"/>
        <end position="173"/>
    </location>
</feature>
<accession>A0A6B0VM18</accession>
<dbReference type="InterPro" id="IPR011335">
    <property type="entry name" value="Restrct_endonuc-II-like"/>
</dbReference>
<evidence type="ECO:0000313" key="4">
    <source>
        <dbReference type="EMBL" id="MXV61812.1"/>
    </source>
</evidence>
<dbReference type="AlphaFoldDB" id="A0A6B0VM18"/>
<feature type="domain" description="Restriction endonuclease type IV Mrr" evidence="3">
    <location>
        <begin position="691"/>
        <end position="801"/>
    </location>
</feature>
<dbReference type="InterPro" id="IPR011856">
    <property type="entry name" value="tRNA_endonuc-like_dom_sf"/>
</dbReference>
<dbReference type="Gene3D" id="3.40.1350.10">
    <property type="match status" value="1"/>
</dbReference>
<dbReference type="InterPro" id="IPR052906">
    <property type="entry name" value="Type_IV_Methyl-Rstrct_Enzyme"/>
</dbReference>
<feature type="transmembrane region" description="Helical" evidence="2">
    <location>
        <begin position="193"/>
        <end position="216"/>
    </location>
</feature>
<reference evidence="4 5" key="1">
    <citation type="submission" date="2020-01" db="EMBL/GenBank/DDBJ databases">
        <title>Natronorubrum sp. JWXQ-INN 674 isolated from Inner Mongolia Autonomous Region of China.</title>
        <authorList>
            <person name="Xue Q."/>
        </authorList>
    </citation>
    <scope>NUCLEOTIDE SEQUENCE [LARGE SCALE GENOMIC DNA]</scope>
    <source>
        <strain evidence="4 5">JWXQ-INN-674</strain>
    </source>
</reference>
<evidence type="ECO:0000256" key="1">
    <source>
        <dbReference type="SAM" id="Coils"/>
    </source>
</evidence>
<proteinExistence type="predicted"/>
<feature type="transmembrane region" description="Helical" evidence="2">
    <location>
        <begin position="270"/>
        <end position="290"/>
    </location>
</feature>
<dbReference type="SUPFAM" id="SSF52980">
    <property type="entry name" value="Restriction endonuclease-like"/>
    <property type="match status" value="1"/>
</dbReference>
<dbReference type="Pfam" id="PF04471">
    <property type="entry name" value="Mrr_cat"/>
    <property type="match status" value="1"/>
</dbReference>